<reference evidence="1 2" key="1">
    <citation type="submission" date="2024-10" db="EMBL/GenBank/DDBJ databases">
        <title>Whole genome of Pseudomonas sp Strain RB5.</title>
        <authorList>
            <person name="Selami N."/>
        </authorList>
    </citation>
    <scope>NUCLEOTIDE SEQUENCE [LARGE SCALE GENOMIC DNA]</scope>
    <source>
        <strain evidence="1 2">RB5</strain>
    </source>
</reference>
<protein>
    <recommendedName>
        <fullName evidence="3">Short-chain dehydrogenase</fullName>
    </recommendedName>
</protein>
<evidence type="ECO:0008006" key="3">
    <source>
        <dbReference type="Google" id="ProtNLM"/>
    </source>
</evidence>
<organism evidence="1 2">
    <name type="scientific">Pseudomonas retamae</name>
    <dbReference type="NCBI Taxonomy" id="702110"/>
    <lineage>
        <taxon>Bacteria</taxon>
        <taxon>Pseudomonadati</taxon>
        <taxon>Pseudomonadota</taxon>
        <taxon>Gammaproteobacteria</taxon>
        <taxon>Pseudomonadales</taxon>
        <taxon>Pseudomonadaceae</taxon>
        <taxon>Pseudomonas</taxon>
    </lineage>
</organism>
<proteinExistence type="predicted"/>
<comment type="caution">
    <text evidence="1">The sequence shown here is derived from an EMBL/GenBank/DDBJ whole genome shotgun (WGS) entry which is preliminary data.</text>
</comment>
<dbReference type="RefSeq" id="WP_394508024.1">
    <property type="nucleotide sequence ID" value="NZ_JBIEIL010000013.1"/>
</dbReference>
<dbReference type="Proteomes" id="UP001605918">
    <property type="component" value="Unassembled WGS sequence"/>
</dbReference>
<evidence type="ECO:0000313" key="2">
    <source>
        <dbReference type="Proteomes" id="UP001605918"/>
    </source>
</evidence>
<name>A0ABW7DHQ2_9PSED</name>
<evidence type="ECO:0000313" key="1">
    <source>
        <dbReference type="EMBL" id="MFG6207191.1"/>
    </source>
</evidence>
<accession>A0ABW7DHQ2</accession>
<dbReference type="EMBL" id="JBIEIL010000013">
    <property type="protein sequence ID" value="MFG6207191.1"/>
    <property type="molecule type" value="Genomic_DNA"/>
</dbReference>
<sequence>MARYVPITGIDCKIPCLLIDSEAPVDVLHGTAAYRLRCVTQLLETVALGDNKGHDALLLQDLARVLAIPLRDSCDLMDVIGWKLQAQL</sequence>
<keyword evidence="2" id="KW-1185">Reference proteome</keyword>
<gene>
    <name evidence="1" type="ORF">ACGSLL_22845</name>
</gene>